<keyword evidence="4" id="KW-0862">Zinc</keyword>
<keyword evidence="3" id="KW-0833">Ubl conjugation pathway</keyword>
<dbReference type="OrthoDB" id="69641at2759"/>
<evidence type="ECO:0000256" key="3">
    <source>
        <dbReference type="ARBA" id="ARBA00022786"/>
    </source>
</evidence>
<dbReference type="InterPro" id="IPR006575">
    <property type="entry name" value="RWD_dom"/>
</dbReference>
<dbReference type="Pfam" id="PF05773">
    <property type="entry name" value="RWD"/>
    <property type="match status" value="1"/>
</dbReference>
<evidence type="ECO:0000313" key="7">
    <source>
        <dbReference type="Proteomes" id="UP001152798"/>
    </source>
</evidence>
<dbReference type="CDD" id="cd23820">
    <property type="entry name" value="RWD_RNF14"/>
    <property type="match status" value="1"/>
</dbReference>
<protein>
    <recommendedName>
        <fullName evidence="5">RWD domain-containing protein</fullName>
    </recommendedName>
</protein>
<dbReference type="SMART" id="SM00647">
    <property type="entry name" value="IBR"/>
    <property type="match status" value="1"/>
</dbReference>
<evidence type="ECO:0000256" key="4">
    <source>
        <dbReference type="ARBA" id="ARBA00022833"/>
    </source>
</evidence>
<feature type="domain" description="RWD" evidence="5">
    <location>
        <begin position="8"/>
        <end position="132"/>
    </location>
</feature>
<gene>
    <name evidence="6" type="ORF">NEZAVI_LOCUS4508</name>
</gene>
<name>A0A9P0EBX8_NEZVI</name>
<dbReference type="PROSITE" id="PS50908">
    <property type="entry name" value="RWD"/>
    <property type="match status" value="1"/>
</dbReference>
<dbReference type="AlphaFoldDB" id="A0A9P0EBX8"/>
<dbReference type="PROSITE" id="PS00518">
    <property type="entry name" value="ZF_RING_1"/>
    <property type="match status" value="1"/>
</dbReference>
<evidence type="ECO:0000256" key="2">
    <source>
        <dbReference type="ARBA" id="ARBA00022771"/>
    </source>
</evidence>
<dbReference type="GO" id="GO:0008270">
    <property type="term" value="F:zinc ion binding"/>
    <property type="evidence" value="ECO:0007669"/>
    <property type="project" value="UniProtKB-KW"/>
</dbReference>
<proteinExistence type="predicted"/>
<sequence length="400" mass="45558">MDTAIQKKEIQSLRNKWTNSLEAYENDTDYISGKLSVSAQIPPEFTLRCNNYRDASPLMIKITALPKIQLFFQFTADYPAKGMPTYQISCLWLTFDQLRSLCRQLNRLWQTYSGSPILDIWGTFLQEAIAFLEMGNLLDLTEDADENSPQKKKMKFSGKNKGYGKHRVLVAKLDIPLSDYLIKFNNNIRVREFMAAWHTCSKCSQVNLGARSVVFKMCRHILCLACVKRLVSSQRPMMNAFYICPVPLCEKSVSKTKVLSFLDDIRANRAYVTKQVYSLAEKLKNTKTHEEEERPKKVVECPSCGGSVDVFSLDDNLAMCSCCGNIFCYLCDKTYHGINPCHIALEDKVRVFLAYSSASDDEKAALIYKYGQKRLSRLVLQMCPPVEPAKVAVEPIEVDE</sequence>
<evidence type="ECO:0000256" key="1">
    <source>
        <dbReference type="ARBA" id="ARBA00022723"/>
    </source>
</evidence>
<dbReference type="SUPFAM" id="SSF57850">
    <property type="entry name" value="RING/U-box"/>
    <property type="match status" value="2"/>
</dbReference>
<evidence type="ECO:0000313" key="6">
    <source>
        <dbReference type="EMBL" id="CAH1393903.1"/>
    </source>
</evidence>
<dbReference type="SUPFAM" id="SSF54495">
    <property type="entry name" value="UBC-like"/>
    <property type="match status" value="1"/>
</dbReference>
<dbReference type="InterPro" id="IPR016135">
    <property type="entry name" value="UBQ-conjugating_enzyme/RWD"/>
</dbReference>
<evidence type="ECO:0000259" key="5">
    <source>
        <dbReference type="PROSITE" id="PS50908"/>
    </source>
</evidence>
<dbReference type="EMBL" id="OV725078">
    <property type="protein sequence ID" value="CAH1393903.1"/>
    <property type="molecule type" value="Genomic_DNA"/>
</dbReference>
<reference evidence="6" key="1">
    <citation type="submission" date="2022-01" db="EMBL/GenBank/DDBJ databases">
        <authorList>
            <person name="King R."/>
        </authorList>
    </citation>
    <scope>NUCLEOTIDE SEQUENCE</scope>
</reference>
<keyword evidence="1" id="KW-0479">Metal-binding</keyword>
<dbReference type="Proteomes" id="UP001152798">
    <property type="component" value="Chromosome 2"/>
</dbReference>
<dbReference type="InterPro" id="IPR017907">
    <property type="entry name" value="Znf_RING_CS"/>
</dbReference>
<dbReference type="Gene3D" id="3.10.110.10">
    <property type="entry name" value="Ubiquitin Conjugating Enzyme"/>
    <property type="match status" value="1"/>
</dbReference>
<keyword evidence="7" id="KW-1185">Reference proteome</keyword>
<accession>A0A9P0EBX8</accession>
<keyword evidence="2" id="KW-0863">Zinc-finger</keyword>
<organism evidence="6 7">
    <name type="scientific">Nezara viridula</name>
    <name type="common">Southern green stink bug</name>
    <name type="synonym">Cimex viridulus</name>
    <dbReference type="NCBI Taxonomy" id="85310"/>
    <lineage>
        <taxon>Eukaryota</taxon>
        <taxon>Metazoa</taxon>
        <taxon>Ecdysozoa</taxon>
        <taxon>Arthropoda</taxon>
        <taxon>Hexapoda</taxon>
        <taxon>Insecta</taxon>
        <taxon>Pterygota</taxon>
        <taxon>Neoptera</taxon>
        <taxon>Paraneoptera</taxon>
        <taxon>Hemiptera</taxon>
        <taxon>Heteroptera</taxon>
        <taxon>Panheteroptera</taxon>
        <taxon>Pentatomomorpha</taxon>
        <taxon>Pentatomoidea</taxon>
        <taxon>Pentatomidae</taxon>
        <taxon>Pentatominae</taxon>
        <taxon>Nezara</taxon>
    </lineage>
</organism>
<dbReference type="InterPro" id="IPR002867">
    <property type="entry name" value="IBR_dom"/>
</dbReference>